<dbReference type="Pfam" id="PF00612">
    <property type="entry name" value="IQ"/>
    <property type="match status" value="2"/>
</dbReference>
<organism evidence="2 3">
    <name type="scientific">Apatococcus fuscideae</name>
    <dbReference type="NCBI Taxonomy" id="2026836"/>
    <lineage>
        <taxon>Eukaryota</taxon>
        <taxon>Viridiplantae</taxon>
        <taxon>Chlorophyta</taxon>
        <taxon>core chlorophytes</taxon>
        <taxon>Trebouxiophyceae</taxon>
        <taxon>Chlorellales</taxon>
        <taxon>Chlorellaceae</taxon>
        <taxon>Apatococcus</taxon>
    </lineage>
</organism>
<evidence type="ECO:0000313" key="3">
    <source>
        <dbReference type="Proteomes" id="UP001485043"/>
    </source>
</evidence>
<dbReference type="SMART" id="SM00015">
    <property type="entry name" value="IQ"/>
    <property type="match status" value="2"/>
</dbReference>
<feature type="region of interest" description="Disordered" evidence="1">
    <location>
        <begin position="467"/>
        <end position="489"/>
    </location>
</feature>
<sequence>MPRLPVHGKPVALPAGVGKEVQSAPIIVFVEGKARLVSFEQLVAQAIKHIPHSALPAHYAAPPAHLVLCHPAAGVCPDGDAMQTFDWPSNVPDLVVRTVPAAKTSSGLCMFAAGARNPNFSLRILKRRACAVSNLVKNSTRTVQPRSPDRLPLLLPIALPSSFACLNAISDAVAKHNRRHGGAYLADRRLMPFLASTLAPIAAAVSIQSAWRAYRTRQRLDLTRLIRQHRAVLAIQRWWRAELFRERIRMLKAVKRLSLLHAMAGPAHNTGYLDMESLSRLQGEDLLTRVPVFPEHHFAFALDARHNLMALPSGDRGMPHWTGVYLPTGTLQNDADAVVSDYTMAVELVREGCTNQEVAGRDGLSMISVTLGNAVELRRRAALLLALTWDPATSSGFQLLPGPNQLAGPLITPRFSMAFRADLFQKATRPSNPPIHRISVAFDPAAVPSRPGLQPFSILQPGAVVTHLPPLGQRGPAGGPPGHDEKEGADLDAHGEACLRQLQRPPAAPGGPKDPTLPSEQTSPPRLKDLLQAVRTAQAKGVRADLEVGLELRQAYLEAWARERQGLADQTRAAMPKLPPQSCRTGHDFNPRSEGVSARAAAWQVRLHRQRHMEHGRQLITYLQARHEAGQAKLRRHHEQRADAARVVRAQRSEAREVAAMAESLQEEARYARTGTIAAHVRSWHVRRHAHAHRQPVFLQKINALERHLRTAAMAQRSAMLAGAKQTYSLLQHPYQFDPDSPQDVSPNQSSRSGLLERNGPSLGSRKIAAHA</sequence>
<gene>
    <name evidence="2" type="ORF">WJX84_004303</name>
</gene>
<dbReference type="SUPFAM" id="SSF52540">
    <property type="entry name" value="P-loop containing nucleoside triphosphate hydrolases"/>
    <property type="match status" value="1"/>
</dbReference>
<comment type="caution">
    <text evidence="2">The sequence shown here is derived from an EMBL/GenBank/DDBJ whole genome shotgun (WGS) entry which is preliminary data.</text>
</comment>
<protein>
    <recommendedName>
        <fullName evidence="4">IQ calmodulin-binding motif family protein</fullName>
    </recommendedName>
</protein>
<proteinExistence type="predicted"/>
<dbReference type="Proteomes" id="UP001485043">
    <property type="component" value="Unassembled WGS sequence"/>
</dbReference>
<dbReference type="AlphaFoldDB" id="A0AAW1T865"/>
<dbReference type="PROSITE" id="PS50096">
    <property type="entry name" value="IQ"/>
    <property type="match status" value="2"/>
</dbReference>
<evidence type="ECO:0000313" key="2">
    <source>
        <dbReference type="EMBL" id="KAK9865961.1"/>
    </source>
</evidence>
<dbReference type="EMBL" id="JALJOV010000201">
    <property type="protein sequence ID" value="KAK9865961.1"/>
    <property type="molecule type" value="Genomic_DNA"/>
</dbReference>
<feature type="region of interest" description="Disordered" evidence="1">
    <location>
        <begin position="734"/>
        <end position="772"/>
    </location>
</feature>
<accession>A0AAW1T865</accession>
<dbReference type="InterPro" id="IPR027417">
    <property type="entry name" value="P-loop_NTPase"/>
</dbReference>
<name>A0AAW1T865_9CHLO</name>
<feature type="region of interest" description="Disordered" evidence="1">
    <location>
        <begin position="503"/>
        <end position="525"/>
    </location>
</feature>
<reference evidence="2 3" key="1">
    <citation type="journal article" date="2024" name="Nat. Commun.">
        <title>Phylogenomics reveals the evolutionary origins of lichenization in chlorophyte algae.</title>
        <authorList>
            <person name="Puginier C."/>
            <person name="Libourel C."/>
            <person name="Otte J."/>
            <person name="Skaloud P."/>
            <person name="Haon M."/>
            <person name="Grisel S."/>
            <person name="Petersen M."/>
            <person name="Berrin J.G."/>
            <person name="Delaux P.M."/>
            <person name="Dal Grande F."/>
            <person name="Keller J."/>
        </authorList>
    </citation>
    <scope>NUCLEOTIDE SEQUENCE [LARGE SCALE GENOMIC DNA]</scope>
    <source>
        <strain evidence="2 3">SAG 2523</strain>
    </source>
</reference>
<keyword evidence="3" id="KW-1185">Reference proteome</keyword>
<evidence type="ECO:0008006" key="4">
    <source>
        <dbReference type="Google" id="ProtNLM"/>
    </source>
</evidence>
<dbReference type="Gene3D" id="1.20.5.190">
    <property type="match status" value="1"/>
</dbReference>
<evidence type="ECO:0000256" key="1">
    <source>
        <dbReference type="SAM" id="MobiDB-lite"/>
    </source>
</evidence>
<feature type="compositionally biased region" description="Polar residues" evidence="1">
    <location>
        <begin position="743"/>
        <end position="753"/>
    </location>
</feature>
<dbReference type="CDD" id="cd23767">
    <property type="entry name" value="IQCD"/>
    <property type="match status" value="1"/>
</dbReference>
<dbReference type="InterPro" id="IPR000048">
    <property type="entry name" value="IQ_motif_EF-hand-BS"/>
</dbReference>